<dbReference type="EMBL" id="PKPP01008306">
    <property type="protein sequence ID" value="PWA51035.1"/>
    <property type="molecule type" value="Genomic_DNA"/>
</dbReference>
<evidence type="ECO:0000256" key="2">
    <source>
        <dbReference type="ARBA" id="ARBA00009178"/>
    </source>
</evidence>
<evidence type="ECO:0000256" key="3">
    <source>
        <dbReference type="ARBA" id="ARBA00022525"/>
    </source>
</evidence>
<dbReference type="GO" id="GO:0005576">
    <property type="term" value="C:extracellular region"/>
    <property type="evidence" value="ECO:0007669"/>
    <property type="project" value="UniProtKB-SubCell"/>
</dbReference>
<comment type="subcellular location">
    <subcellularLocation>
        <location evidence="1">Secreted</location>
    </subcellularLocation>
</comment>
<dbReference type="InterPro" id="IPR008801">
    <property type="entry name" value="RALF"/>
</dbReference>
<keyword evidence="5" id="KW-0732">Signal</keyword>
<keyword evidence="9" id="KW-1185">Reference proteome</keyword>
<sequence>MFRGGTSPICFTTTILAITVILMITMIKDCDCSMTACNGSTTADCQLVSVEEEEEFMMDSEEHRRILEAGKDHLSLASLDPHNPACAPNCGGKLVNAGKRKCTLYDCER</sequence>
<feature type="transmembrane region" description="Helical" evidence="7">
    <location>
        <begin position="9"/>
        <end position="27"/>
    </location>
</feature>
<dbReference type="OrthoDB" id="1464629at2759"/>
<keyword evidence="7" id="KW-0812">Transmembrane</keyword>
<keyword evidence="4" id="KW-0372">Hormone</keyword>
<keyword evidence="7" id="KW-0472">Membrane</keyword>
<dbReference type="Pfam" id="PF05498">
    <property type="entry name" value="RALF"/>
    <property type="match status" value="1"/>
</dbReference>
<evidence type="ECO:0000313" key="8">
    <source>
        <dbReference type="EMBL" id="PWA51035.1"/>
    </source>
</evidence>
<evidence type="ECO:0000256" key="7">
    <source>
        <dbReference type="SAM" id="Phobius"/>
    </source>
</evidence>
<accession>A0A2U1LPW1</accession>
<organism evidence="8 9">
    <name type="scientific">Artemisia annua</name>
    <name type="common">Sweet wormwood</name>
    <dbReference type="NCBI Taxonomy" id="35608"/>
    <lineage>
        <taxon>Eukaryota</taxon>
        <taxon>Viridiplantae</taxon>
        <taxon>Streptophyta</taxon>
        <taxon>Embryophyta</taxon>
        <taxon>Tracheophyta</taxon>
        <taxon>Spermatophyta</taxon>
        <taxon>Magnoliopsida</taxon>
        <taxon>eudicotyledons</taxon>
        <taxon>Gunneridae</taxon>
        <taxon>Pentapetalae</taxon>
        <taxon>asterids</taxon>
        <taxon>campanulids</taxon>
        <taxon>Asterales</taxon>
        <taxon>Asteraceae</taxon>
        <taxon>Asteroideae</taxon>
        <taxon>Anthemideae</taxon>
        <taxon>Artemisiinae</taxon>
        <taxon>Artemisia</taxon>
    </lineage>
</organism>
<evidence type="ECO:0000256" key="1">
    <source>
        <dbReference type="ARBA" id="ARBA00004613"/>
    </source>
</evidence>
<keyword evidence="7" id="KW-1133">Transmembrane helix</keyword>
<reference evidence="8 9" key="1">
    <citation type="journal article" date="2018" name="Mol. Plant">
        <title>The genome of Artemisia annua provides insight into the evolution of Asteraceae family and artemisinin biosynthesis.</title>
        <authorList>
            <person name="Shen Q."/>
            <person name="Zhang L."/>
            <person name="Liao Z."/>
            <person name="Wang S."/>
            <person name="Yan T."/>
            <person name="Shi P."/>
            <person name="Liu M."/>
            <person name="Fu X."/>
            <person name="Pan Q."/>
            <person name="Wang Y."/>
            <person name="Lv Z."/>
            <person name="Lu X."/>
            <person name="Zhang F."/>
            <person name="Jiang W."/>
            <person name="Ma Y."/>
            <person name="Chen M."/>
            <person name="Hao X."/>
            <person name="Li L."/>
            <person name="Tang Y."/>
            <person name="Lv G."/>
            <person name="Zhou Y."/>
            <person name="Sun X."/>
            <person name="Brodelius P.E."/>
            <person name="Rose J.K.C."/>
            <person name="Tang K."/>
        </authorList>
    </citation>
    <scope>NUCLEOTIDE SEQUENCE [LARGE SCALE GENOMIC DNA]</scope>
    <source>
        <strain evidence="9">cv. Huhao1</strain>
        <tissue evidence="8">Leaf</tissue>
    </source>
</reference>
<comment type="similarity">
    <text evidence="2">Belongs to the plant rapid alkalinization factor (RALF) family.</text>
</comment>
<evidence type="ECO:0000256" key="4">
    <source>
        <dbReference type="ARBA" id="ARBA00022702"/>
    </source>
</evidence>
<evidence type="ECO:0000256" key="6">
    <source>
        <dbReference type="ARBA" id="ARBA00023157"/>
    </source>
</evidence>
<keyword evidence="6" id="KW-1015">Disulfide bond</keyword>
<gene>
    <name evidence="8" type="ORF">CTI12_AA467210</name>
</gene>
<evidence type="ECO:0000256" key="5">
    <source>
        <dbReference type="ARBA" id="ARBA00022729"/>
    </source>
</evidence>
<keyword evidence="3" id="KW-0964">Secreted</keyword>
<dbReference type="GO" id="GO:0005179">
    <property type="term" value="F:hormone activity"/>
    <property type="evidence" value="ECO:0007669"/>
    <property type="project" value="UniProtKB-KW"/>
</dbReference>
<dbReference type="AlphaFoldDB" id="A0A2U1LPW1"/>
<proteinExistence type="inferred from homology"/>
<dbReference type="Proteomes" id="UP000245207">
    <property type="component" value="Unassembled WGS sequence"/>
</dbReference>
<protein>
    <submittedName>
        <fullName evidence="8">Rapid ALkalinization Factor</fullName>
    </submittedName>
</protein>
<name>A0A2U1LPW1_ARTAN</name>
<comment type="caution">
    <text evidence="8">The sequence shown here is derived from an EMBL/GenBank/DDBJ whole genome shotgun (WGS) entry which is preliminary data.</text>
</comment>
<evidence type="ECO:0000313" key="9">
    <source>
        <dbReference type="Proteomes" id="UP000245207"/>
    </source>
</evidence>